<evidence type="ECO:0000256" key="6">
    <source>
        <dbReference type="ARBA" id="ARBA00023136"/>
    </source>
</evidence>
<dbReference type="SUPFAM" id="SSF56436">
    <property type="entry name" value="C-type lectin-like"/>
    <property type="match status" value="1"/>
</dbReference>
<dbReference type="GeneTree" id="ENSGT00940000164437"/>
<dbReference type="GO" id="GO:0005886">
    <property type="term" value="C:plasma membrane"/>
    <property type="evidence" value="ECO:0007669"/>
    <property type="project" value="UniProtKB-SubCell"/>
</dbReference>
<organism evidence="9 10">
    <name type="scientific">Chinchilla lanigera</name>
    <name type="common">Long-tailed chinchilla</name>
    <name type="synonym">Chinchilla villidera</name>
    <dbReference type="NCBI Taxonomy" id="34839"/>
    <lineage>
        <taxon>Eukaryota</taxon>
        <taxon>Metazoa</taxon>
        <taxon>Chordata</taxon>
        <taxon>Craniata</taxon>
        <taxon>Vertebrata</taxon>
        <taxon>Euteleostomi</taxon>
        <taxon>Mammalia</taxon>
        <taxon>Eutheria</taxon>
        <taxon>Euarchontoglires</taxon>
        <taxon>Glires</taxon>
        <taxon>Rodentia</taxon>
        <taxon>Hystricomorpha</taxon>
        <taxon>Chinchillidae</taxon>
        <taxon>Chinchilla</taxon>
    </lineage>
</organism>
<evidence type="ECO:0000256" key="2">
    <source>
        <dbReference type="ARBA" id="ARBA00022692"/>
    </source>
</evidence>
<dbReference type="GO" id="GO:0030246">
    <property type="term" value="F:carbohydrate binding"/>
    <property type="evidence" value="ECO:0007669"/>
    <property type="project" value="UniProtKB-KW"/>
</dbReference>
<dbReference type="Ensembl" id="ENSCLAT00000021500.1">
    <property type="protein sequence ID" value="ENSCLAP00000021298.1"/>
    <property type="gene ID" value="ENSCLAG00000014589.1"/>
</dbReference>
<sequence>MEGEEMENRRKRRVQARRKMIILSVLLCGGLAVLLWVMLKFPKKAGIKRTSNNCTDEMRVCLPDWDLISETCFFQSEHEAIWAEGQKHCRKYYASLAKIVSRTEMESVVSYLNTSTYWIGLRKHPSDNIWRWMDGSHFNNWFTITGSGNCAFISDRGMGISSCNETRRFLCSRRSQCV</sequence>
<accession>A0A8C2W034</accession>
<dbReference type="PANTHER" id="PTHR45710:SF20">
    <property type="entry name" value="C-TYPE LECTIN DOMAIN FAMILY 2, MEMBER M"/>
    <property type="match status" value="1"/>
</dbReference>
<name>A0A8C2W034_CHILA</name>
<dbReference type="SMART" id="SM00034">
    <property type="entry name" value="CLECT"/>
    <property type="match status" value="1"/>
</dbReference>
<dbReference type="OrthoDB" id="8935730at2759"/>
<dbReference type="InterPro" id="IPR001304">
    <property type="entry name" value="C-type_lectin-like"/>
</dbReference>
<dbReference type="GeneID" id="102010684"/>
<evidence type="ECO:0000256" key="5">
    <source>
        <dbReference type="ARBA" id="ARBA00022989"/>
    </source>
</evidence>
<keyword evidence="3" id="KW-0430">Lectin</keyword>
<dbReference type="InterPro" id="IPR016187">
    <property type="entry name" value="CTDL_fold"/>
</dbReference>
<dbReference type="InterPro" id="IPR033992">
    <property type="entry name" value="NKR-like_CTLD"/>
</dbReference>
<protein>
    <submittedName>
        <fullName evidence="9">C-type lectin domain family 2 member F-like</fullName>
    </submittedName>
</protein>
<keyword evidence="5 7" id="KW-1133">Transmembrane helix</keyword>
<reference evidence="9" key="1">
    <citation type="submission" date="2025-08" db="UniProtKB">
        <authorList>
            <consortium name="Ensembl"/>
        </authorList>
    </citation>
    <scope>IDENTIFICATION</scope>
</reference>
<dbReference type="InterPro" id="IPR016186">
    <property type="entry name" value="C-type_lectin-like/link_sf"/>
</dbReference>
<dbReference type="AlphaFoldDB" id="A0A8C2W034"/>
<gene>
    <name evidence="9" type="primary">LOC102010684</name>
</gene>
<evidence type="ECO:0000256" key="3">
    <source>
        <dbReference type="ARBA" id="ARBA00022734"/>
    </source>
</evidence>
<dbReference type="CDD" id="cd03593">
    <property type="entry name" value="CLECT_NK_receptors_like"/>
    <property type="match status" value="1"/>
</dbReference>
<evidence type="ECO:0000313" key="9">
    <source>
        <dbReference type="Ensembl" id="ENSCLAP00000021298.1"/>
    </source>
</evidence>
<keyword evidence="2 7" id="KW-0812">Transmembrane</keyword>
<dbReference type="OMA" id="KKMLIMS"/>
<dbReference type="Gene3D" id="3.10.100.10">
    <property type="entry name" value="Mannose-Binding Protein A, subunit A"/>
    <property type="match status" value="1"/>
</dbReference>
<feature type="transmembrane region" description="Helical" evidence="7">
    <location>
        <begin position="20"/>
        <end position="39"/>
    </location>
</feature>
<dbReference type="Proteomes" id="UP000694398">
    <property type="component" value="Unassembled WGS sequence"/>
</dbReference>
<keyword evidence="4" id="KW-0735">Signal-anchor</keyword>
<evidence type="ECO:0000313" key="10">
    <source>
        <dbReference type="Proteomes" id="UP000694398"/>
    </source>
</evidence>
<comment type="subcellular location">
    <subcellularLocation>
        <location evidence="1">Cell membrane</location>
        <topology evidence="1">Single-pass type II membrane protein</topology>
    </subcellularLocation>
</comment>
<dbReference type="PANTHER" id="PTHR45710">
    <property type="entry name" value="C-TYPE LECTIN DOMAIN-CONTAINING PROTEIN 180"/>
    <property type="match status" value="1"/>
</dbReference>
<dbReference type="PROSITE" id="PS50041">
    <property type="entry name" value="C_TYPE_LECTIN_2"/>
    <property type="match status" value="1"/>
</dbReference>
<evidence type="ECO:0000256" key="1">
    <source>
        <dbReference type="ARBA" id="ARBA00004401"/>
    </source>
</evidence>
<dbReference type="RefSeq" id="XP_005379001.1">
    <property type="nucleotide sequence ID" value="XM_005378944.1"/>
</dbReference>
<keyword evidence="10" id="KW-1185">Reference proteome</keyword>
<evidence type="ECO:0000259" key="8">
    <source>
        <dbReference type="PROSITE" id="PS50041"/>
    </source>
</evidence>
<dbReference type="Pfam" id="PF00059">
    <property type="entry name" value="Lectin_C"/>
    <property type="match status" value="1"/>
</dbReference>
<feature type="domain" description="C-type lectin" evidence="8">
    <location>
        <begin position="68"/>
        <end position="172"/>
    </location>
</feature>
<reference evidence="9" key="2">
    <citation type="submission" date="2025-09" db="UniProtKB">
        <authorList>
            <consortium name="Ensembl"/>
        </authorList>
    </citation>
    <scope>IDENTIFICATION</scope>
</reference>
<evidence type="ECO:0000256" key="4">
    <source>
        <dbReference type="ARBA" id="ARBA00022968"/>
    </source>
</evidence>
<proteinExistence type="predicted"/>
<evidence type="ECO:0000256" key="7">
    <source>
        <dbReference type="SAM" id="Phobius"/>
    </source>
</evidence>
<dbReference type="InterPro" id="IPR050828">
    <property type="entry name" value="C-type_lectin/matrix_domain"/>
</dbReference>
<keyword evidence="6 7" id="KW-0472">Membrane</keyword>